<feature type="transmembrane region" description="Helical" evidence="1">
    <location>
        <begin position="103"/>
        <end position="129"/>
    </location>
</feature>
<name>A0A9E8LTX5_9BACI</name>
<dbReference type="Proteomes" id="UP001164718">
    <property type="component" value="Chromosome"/>
</dbReference>
<evidence type="ECO:0000256" key="1">
    <source>
        <dbReference type="SAM" id="Phobius"/>
    </source>
</evidence>
<keyword evidence="1" id="KW-1133">Transmembrane helix</keyword>
<organism evidence="2 3">
    <name type="scientific">Fervidibacillus albus</name>
    <dbReference type="NCBI Taxonomy" id="2980026"/>
    <lineage>
        <taxon>Bacteria</taxon>
        <taxon>Bacillati</taxon>
        <taxon>Bacillota</taxon>
        <taxon>Bacilli</taxon>
        <taxon>Bacillales</taxon>
        <taxon>Bacillaceae</taxon>
        <taxon>Fervidibacillus</taxon>
    </lineage>
</organism>
<dbReference type="EMBL" id="CP106878">
    <property type="protein sequence ID" value="WAA09116.1"/>
    <property type="molecule type" value="Genomic_DNA"/>
</dbReference>
<feature type="transmembrane region" description="Helical" evidence="1">
    <location>
        <begin position="135"/>
        <end position="152"/>
    </location>
</feature>
<reference evidence="2" key="1">
    <citation type="submission" date="2022-09" db="EMBL/GenBank/DDBJ databases">
        <title>Complete Genomes of Fervidibacillus albus and Fervidibacillus halotolerans isolated from tidal flat sediments.</title>
        <authorList>
            <person name="Kwon K.K."/>
            <person name="Yang S.-H."/>
            <person name="Park M.J."/>
            <person name="Oh H.-M."/>
        </authorList>
    </citation>
    <scope>NUCLEOTIDE SEQUENCE</scope>
    <source>
        <strain evidence="2">MEBiC13591</strain>
    </source>
</reference>
<dbReference type="RefSeq" id="WP_275416901.1">
    <property type="nucleotide sequence ID" value="NZ_CP106878.1"/>
</dbReference>
<evidence type="ECO:0000313" key="3">
    <source>
        <dbReference type="Proteomes" id="UP001164718"/>
    </source>
</evidence>
<accession>A0A9E8LTX5</accession>
<gene>
    <name evidence="2" type="ORF">OE104_11020</name>
</gene>
<evidence type="ECO:0000313" key="2">
    <source>
        <dbReference type="EMBL" id="WAA09116.1"/>
    </source>
</evidence>
<keyword evidence="1" id="KW-0812">Transmembrane</keyword>
<dbReference type="KEGG" id="faf:OE104_11020"/>
<proteinExistence type="predicted"/>
<keyword evidence="3" id="KW-1185">Reference proteome</keyword>
<sequence>MNRQERLNDWYIRYHVIFGKRYSRKQKDRFLKSLTADILPYRQDINIDSFKINKKNKMEYRNLYIGDLNKANTVICTAYDTSSVRFSPYHFFDTKNEMRSAMVVILLTSLIYIAVGLLFTSLVAIPIFQTNGLKSLRFITCILLYIVYFYFLNKITKGWPRKNNLIQNTSSILLLLNCIPSFPSKGVAFAFVDGGFTNNIGLKRVLDHSEGKIYMLESIGSEHSLYLVNPNTNESKLINLTNENDITLIDNERCVYLISGEKRKNQFILKRKDLNKKELNNQNMEDAFTFLERIIRRGIK</sequence>
<dbReference type="AlphaFoldDB" id="A0A9E8LTX5"/>
<protein>
    <submittedName>
        <fullName evidence="2">Uncharacterized protein</fullName>
    </submittedName>
</protein>
<keyword evidence="1" id="KW-0472">Membrane</keyword>